<feature type="compositionally biased region" description="Polar residues" evidence="3">
    <location>
        <begin position="652"/>
        <end position="662"/>
    </location>
</feature>
<feature type="region of interest" description="Disordered" evidence="3">
    <location>
        <begin position="63"/>
        <end position="84"/>
    </location>
</feature>
<keyword evidence="1" id="KW-0479">Metal-binding</keyword>
<keyword evidence="2" id="KW-0460">Magnesium</keyword>
<evidence type="ECO:0000313" key="6">
    <source>
        <dbReference type="EMBL" id="KAJ8303352.1"/>
    </source>
</evidence>
<dbReference type="InterPro" id="IPR043519">
    <property type="entry name" value="NT_sf"/>
</dbReference>
<dbReference type="EMBL" id="JARBDR010000917">
    <property type="protein sequence ID" value="KAJ8303352.1"/>
    <property type="molecule type" value="Genomic_DNA"/>
</dbReference>
<feature type="compositionally biased region" description="Low complexity" evidence="3">
    <location>
        <begin position="486"/>
        <end position="510"/>
    </location>
</feature>
<dbReference type="Gene3D" id="3.30.460.10">
    <property type="entry name" value="Beta Polymerase, domain 2"/>
    <property type="match status" value="1"/>
</dbReference>
<feature type="region of interest" description="Disordered" evidence="3">
    <location>
        <begin position="482"/>
        <end position="681"/>
    </location>
</feature>
<evidence type="ECO:0000256" key="3">
    <source>
        <dbReference type="SAM" id="MobiDB-lite"/>
    </source>
</evidence>
<dbReference type="InterPro" id="IPR002058">
    <property type="entry name" value="PAP_assoc"/>
</dbReference>
<dbReference type="SUPFAM" id="SSF81301">
    <property type="entry name" value="Nucleotidyltransferase"/>
    <property type="match status" value="1"/>
</dbReference>
<dbReference type="SUPFAM" id="SSF81631">
    <property type="entry name" value="PAP/OAS1 substrate-binding domain"/>
    <property type="match status" value="1"/>
</dbReference>
<accession>A0ABQ9EDH3</accession>
<dbReference type="PANTHER" id="PTHR23092">
    <property type="entry name" value="POLY(A) RNA POLYMERASE"/>
    <property type="match status" value="1"/>
</dbReference>
<feature type="domain" description="PAP-associated" evidence="4">
    <location>
        <begin position="310"/>
        <end position="370"/>
    </location>
</feature>
<dbReference type="CDD" id="cd05402">
    <property type="entry name" value="NT_PAP_TUTase"/>
    <property type="match status" value="1"/>
</dbReference>
<dbReference type="PANTHER" id="PTHR23092:SF15">
    <property type="entry name" value="INACTIVE NON-CANONICAL POLY(A) RNA POLYMERASE PROTEIN TRF4-2-RELATED"/>
    <property type="match status" value="1"/>
</dbReference>
<evidence type="ECO:0000256" key="1">
    <source>
        <dbReference type="ARBA" id="ARBA00022723"/>
    </source>
</evidence>
<feature type="compositionally biased region" description="Polar residues" evidence="3">
    <location>
        <begin position="64"/>
        <end position="74"/>
    </location>
</feature>
<dbReference type="InterPro" id="IPR045862">
    <property type="entry name" value="Trf4-like"/>
</dbReference>
<name>A0ABQ9EDH3_TEGGR</name>
<feature type="compositionally biased region" description="Basic and acidic residues" evidence="3">
    <location>
        <begin position="600"/>
        <end position="611"/>
    </location>
</feature>
<dbReference type="Gene3D" id="1.10.1410.10">
    <property type="match status" value="1"/>
</dbReference>
<evidence type="ECO:0000313" key="7">
    <source>
        <dbReference type="Proteomes" id="UP001217089"/>
    </source>
</evidence>
<sequence>MDPRIAWYPPEQLGVAHDIWTKIIEAQIGVDDMSLNNSNPNLDHKQQEFIPIITNDFEHKYAPNNRQNHYQNEQNRLKKKSDNRASTYGLNHSSNKHFLREDGGLTPWIPKCKKYSLDVIGLHEEIKDFFTYMSPTPEEAAMRTEVVDRIKVVVKELWPEAEVMIFGSFKTGLYLPTSDIDLVVSGKWDSLPLHTLEKALVDKGFADPLSVKVLDKASVPIVKLTDLRTEVKVDISFNTKNAVKSAKLIKSFMEEFPNLKYLVLVLKQFLLQRDLNEVFTGGISSYSLIYMAVSFLQLHPREDATDPKANLGVLLIEFFALYGRDFNYWRAGIRIKDGGSYVRKEEIQKSMDNGYRPSILCIEDPLNQANDIGRSSYGALQVKQAFDYAYTVLSHTVGHKSYFLPKGNQSSVLGRIVRVTDEVVEYRKWIKENFPIRIQDNIMIENNNRSYASVATSKSPLLDDNELNNNRTSPDNIALNVESEQSDCSSVYKSTSSSGSNSSSASLASDTDSEPDPLQKAEPVTNPTKSAKQQQQQSPKQQSTVTTGVFVNRSREYNKQKGSAKTRDGSSSSVSSNKSGGTHPSSVRPVSGNYGGGYGHGHDHYGGRDNQNKGSVGHYSAGHGKNYNQGHHQSSKVVYNKSNGKRKKNSAGHVTTNSNGNYNKYGKRDSDQNYTMPGGYR</sequence>
<organism evidence="6 7">
    <name type="scientific">Tegillarca granosa</name>
    <name type="common">Malaysian cockle</name>
    <name type="synonym">Anadara granosa</name>
    <dbReference type="NCBI Taxonomy" id="220873"/>
    <lineage>
        <taxon>Eukaryota</taxon>
        <taxon>Metazoa</taxon>
        <taxon>Spiralia</taxon>
        <taxon>Lophotrochozoa</taxon>
        <taxon>Mollusca</taxon>
        <taxon>Bivalvia</taxon>
        <taxon>Autobranchia</taxon>
        <taxon>Pteriomorphia</taxon>
        <taxon>Arcoida</taxon>
        <taxon>Arcoidea</taxon>
        <taxon>Arcidae</taxon>
        <taxon>Tegillarca</taxon>
    </lineage>
</organism>
<reference evidence="6 7" key="1">
    <citation type="submission" date="2022-12" db="EMBL/GenBank/DDBJ databases">
        <title>Chromosome-level genome of Tegillarca granosa.</title>
        <authorList>
            <person name="Kim J."/>
        </authorList>
    </citation>
    <scope>NUCLEOTIDE SEQUENCE [LARGE SCALE GENOMIC DNA]</scope>
    <source>
        <strain evidence="6">Teg-2019</strain>
        <tissue evidence="6">Adductor muscle</tissue>
    </source>
</reference>
<comment type="caution">
    <text evidence="6">The sequence shown here is derived from an EMBL/GenBank/DDBJ whole genome shotgun (WGS) entry which is preliminary data.</text>
</comment>
<dbReference type="InterPro" id="IPR054708">
    <property type="entry name" value="MTPAP-like_central"/>
</dbReference>
<gene>
    <name evidence="6" type="ORF">KUTeg_019748</name>
</gene>
<dbReference type="Pfam" id="PF22600">
    <property type="entry name" value="MTPAP-like_central"/>
    <property type="match status" value="1"/>
</dbReference>
<dbReference type="Pfam" id="PF03828">
    <property type="entry name" value="PAP_assoc"/>
    <property type="match status" value="1"/>
</dbReference>
<feature type="compositionally biased region" description="Low complexity" evidence="3">
    <location>
        <begin position="529"/>
        <end position="543"/>
    </location>
</feature>
<evidence type="ECO:0000256" key="2">
    <source>
        <dbReference type="ARBA" id="ARBA00022842"/>
    </source>
</evidence>
<protein>
    <submittedName>
        <fullName evidence="6">Uncharacterized protein</fullName>
    </submittedName>
</protein>
<feature type="compositionally biased region" description="Low complexity" evidence="3">
    <location>
        <begin position="569"/>
        <end position="581"/>
    </location>
</feature>
<proteinExistence type="predicted"/>
<dbReference type="Proteomes" id="UP001217089">
    <property type="component" value="Unassembled WGS sequence"/>
</dbReference>
<evidence type="ECO:0000259" key="5">
    <source>
        <dbReference type="Pfam" id="PF22600"/>
    </source>
</evidence>
<evidence type="ECO:0000259" key="4">
    <source>
        <dbReference type="Pfam" id="PF03828"/>
    </source>
</evidence>
<feature type="domain" description="Poly(A) RNA polymerase mitochondrial-like central palm" evidence="5">
    <location>
        <begin position="122"/>
        <end position="252"/>
    </location>
</feature>
<feature type="compositionally biased region" description="Polar residues" evidence="3">
    <location>
        <begin position="626"/>
        <end position="642"/>
    </location>
</feature>
<keyword evidence="7" id="KW-1185">Reference proteome</keyword>